<dbReference type="InterPro" id="IPR026466">
    <property type="entry name" value="Fim_isopep_form_D2_dom"/>
</dbReference>
<dbReference type="NCBIfam" id="TIGR04226">
    <property type="entry name" value="RrgB_K2N_iso_D2"/>
    <property type="match status" value="1"/>
</dbReference>
<accession>A0A4V2N4A4</accession>
<comment type="caution">
    <text evidence="4">The sequence shown here is derived from an EMBL/GenBank/DDBJ whole genome shotgun (WGS) entry which is preliminary data.</text>
</comment>
<dbReference type="SUPFAM" id="SSF117074">
    <property type="entry name" value="Hypothetical protein PA1324"/>
    <property type="match status" value="1"/>
</dbReference>
<protein>
    <recommendedName>
        <fullName evidence="3">SpaA-like prealbumin fold domain-containing protein</fullName>
    </recommendedName>
</protein>
<dbReference type="Pfam" id="PF17802">
    <property type="entry name" value="SpaA"/>
    <property type="match status" value="1"/>
</dbReference>
<sequence length="504" mass="51140">MSNILTDNTRTRRLAASVLAGVVLLGGMAGLSGTAMAAGAGTITLTAPAGETLANHTFSAYKIGDYSGYADANANGKIDSTNVTNAAGTQAWLKAALAKAGLSVDSAKGLDEAGTLAATTQAAKLSTVANALADAANKPGAVVADKTSNTGSLTLNVPGEGLYLVVDSDGLPIIVGTKINGKDLEKQALGTAVIKSTSISVDKEGSGDTTIGKTVHYTATFKIPQKSANPTKLSYTDQPTNLTIVRNSLKIKVDNQAAVAVPSQAIKWNQDGGFTLTGDSYLSDATYGKTVVISYDATVTGKDPHNTGTVKATLADKPKTAADEVTLANFDFDLAKVKADGRTAVKDAGFVIKNQAGKYMKLDAASGKWSDMDAKNAAEAKAAGAERLTDAQGHLAFDGLGDGTYTVEESTVPSGYLPTPASFTVTIKNGKASVKGTGLNAGLTGGNANLAEDGAVTVKNLDSISQLAQTGATGVTITVAMAGLLALGAGGAWTLRRRTAQDAK</sequence>
<feature type="transmembrane region" description="Helical" evidence="1">
    <location>
        <begin position="474"/>
        <end position="495"/>
    </location>
</feature>
<proteinExistence type="predicted"/>
<keyword evidence="1" id="KW-0472">Membrane</keyword>
<dbReference type="AlphaFoldDB" id="A0A4V2N4A4"/>
<feature type="chain" id="PRO_5020747255" description="SpaA-like prealbumin fold domain-containing protein" evidence="2">
    <location>
        <begin position="38"/>
        <end position="504"/>
    </location>
</feature>
<keyword evidence="1" id="KW-0812">Transmembrane</keyword>
<gene>
    <name evidence="4" type="ORF">MCC10070_0970</name>
</gene>
<evidence type="ECO:0000313" key="4">
    <source>
        <dbReference type="EMBL" id="TCE86278.1"/>
    </source>
</evidence>
<reference evidence="4 5" key="1">
    <citation type="journal article" date="2018" name="Sci. Rep.">
        <title>Genomic diversity and distribution of Bifidobacterium longum subsp. longum across the human lifespan.</title>
        <authorList>
            <person name="Odamaki T."/>
            <person name="Bottacini F."/>
            <person name="Kato K."/>
            <person name="Mitsuyama E."/>
            <person name="Yoshida K."/>
            <person name="Horigome A."/>
            <person name="Xiao J.Z."/>
            <person name="van Sinderen D."/>
        </authorList>
    </citation>
    <scope>NUCLEOTIDE SEQUENCE [LARGE SCALE GENOMIC DNA]</scope>
    <source>
        <strain evidence="4 5">MCC10070</strain>
    </source>
</reference>
<dbReference type="RefSeq" id="WP_131234952.1">
    <property type="nucleotide sequence ID" value="NZ_SHRR01000014.1"/>
</dbReference>
<feature type="signal peptide" evidence="2">
    <location>
        <begin position="1"/>
        <end position="37"/>
    </location>
</feature>
<evidence type="ECO:0000256" key="1">
    <source>
        <dbReference type="SAM" id="Phobius"/>
    </source>
</evidence>
<evidence type="ECO:0000313" key="5">
    <source>
        <dbReference type="Proteomes" id="UP000291814"/>
    </source>
</evidence>
<evidence type="ECO:0000256" key="2">
    <source>
        <dbReference type="SAM" id="SignalP"/>
    </source>
</evidence>
<dbReference type="GO" id="GO:0005975">
    <property type="term" value="P:carbohydrate metabolic process"/>
    <property type="evidence" value="ECO:0007669"/>
    <property type="project" value="UniProtKB-ARBA"/>
</dbReference>
<feature type="domain" description="SpaA-like prealbumin fold" evidence="3">
    <location>
        <begin position="332"/>
        <end position="435"/>
    </location>
</feature>
<organism evidence="4 5">
    <name type="scientific">Bifidobacterium longum subsp. longum</name>
    <dbReference type="NCBI Taxonomy" id="1679"/>
    <lineage>
        <taxon>Bacteria</taxon>
        <taxon>Bacillati</taxon>
        <taxon>Actinomycetota</taxon>
        <taxon>Actinomycetes</taxon>
        <taxon>Bifidobacteriales</taxon>
        <taxon>Bifidobacteriaceae</taxon>
        <taxon>Bifidobacterium</taxon>
    </lineage>
</organism>
<keyword evidence="2" id="KW-0732">Signal</keyword>
<dbReference type="InterPro" id="IPR013783">
    <property type="entry name" value="Ig-like_fold"/>
</dbReference>
<keyword evidence="1" id="KW-1133">Transmembrane helix</keyword>
<dbReference type="InterPro" id="IPR041033">
    <property type="entry name" value="SpaA_PFL_dom_1"/>
</dbReference>
<name>A0A4V2N4A4_BIFLL</name>
<dbReference type="Proteomes" id="UP000291814">
    <property type="component" value="Unassembled WGS sequence"/>
</dbReference>
<dbReference type="Gene3D" id="2.60.40.10">
    <property type="entry name" value="Immunoglobulins"/>
    <property type="match status" value="1"/>
</dbReference>
<dbReference type="Gene3D" id="2.60.40.740">
    <property type="match status" value="1"/>
</dbReference>
<dbReference type="EMBL" id="SHRR01000014">
    <property type="protein sequence ID" value="TCE86278.1"/>
    <property type="molecule type" value="Genomic_DNA"/>
</dbReference>
<evidence type="ECO:0000259" key="3">
    <source>
        <dbReference type="Pfam" id="PF17802"/>
    </source>
</evidence>